<evidence type="ECO:0000313" key="1">
    <source>
        <dbReference type="EMBL" id="KAI0087483.1"/>
    </source>
</evidence>
<gene>
    <name evidence="1" type="ORF">BDY19DRAFT_892739</name>
</gene>
<dbReference type="Proteomes" id="UP001055072">
    <property type="component" value="Unassembled WGS sequence"/>
</dbReference>
<keyword evidence="2" id="KW-1185">Reference proteome</keyword>
<reference evidence="1" key="1">
    <citation type="journal article" date="2021" name="Environ. Microbiol.">
        <title>Gene family expansions and transcriptome signatures uncover fungal adaptations to wood decay.</title>
        <authorList>
            <person name="Hage H."/>
            <person name="Miyauchi S."/>
            <person name="Viragh M."/>
            <person name="Drula E."/>
            <person name="Min B."/>
            <person name="Chaduli D."/>
            <person name="Navarro D."/>
            <person name="Favel A."/>
            <person name="Norest M."/>
            <person name="Lesage-Meessen L."/>
            <person name="Balint B."/>
            <person name="Merenyi Z."/>
            <person name="de Eugenio L."/>
            <person name="Morin E."/>
            <person name="Martinez A.T."/>
            <person name="Baldrian P."/>
            <person name="Stursova M."/>
            <person name="Martinez M.J."/>
            <person name="Novotny C."/>
            <person name="Magnuson J.K."/>
            <person name="Spatafora J.W."/>
            <person name="Maurice S."/>
            <person name="Pangilinan J."/>
            <person name="Andreopoulos W."/>
            <person name="LaButti K."/>
            <person name="Hundley H."/>
            <person name="Na H."/>
            <person name="Kuo A."/>
            <person name="Barry K."/>
            <person name="Lipzen A."/>
            <person name="Henrissat B."/>
            <person name="Riley R."/>
            <person name="Ahrendt S."/>
            <person name="Nagy L.G."/>
            <person name="Grigoriev I.V."/>
            <person name="Martin F."/>
            <person name="Rosso M.N."/>
        </authorList>
    </citation>
    <scope>NUCLEOTIDE SEQUENCE</scope>
    <source>
        <strain evidence="1">CBS 384.51</strain>
    </source>
</reference>
<sequence>MSYHCDLCDRYFANYNGLRQHKETSARHSSYWYCGDCNREFSSNWALNQHYSNSPEHCSFCNFCCQYLADEYDLEEHNDSYHVYCDECDQLCANDASLRQHYTRSHWYCGSCNRLFRSEHDLDIHLRTSSIHNPRSHFCPGRGCGKAFVAYGDLTSHLESGTCPGGFNRRNVNRMAIRADTTNVFTNSSRLIGYNETSNVVNTWATDDSWNGYQYECVLCHKEFRTLSALNAHLNSPAHADKVFRCPTNYHGCGQEFRTLSGLLSHIERSECGVTRFRRQLTDTLDNVTSGMRRLTMY</sequence>
<organism evidence="1 2">
    <name type="scientific">Irpex rosettiformis</name>
    <dbReference type="NCBI Taxonomy" id="378272"/>
    <lineage>
        <taxon>Eukaryota</taxon>
        <taxon>Fungi</taxon>
        <taxon>Dikarya</taxon>
        <taxon>Basidiomycota</taxon>
        <taxon>Agaricomycotina</taxon>
        <taxon>Agaricomycetes</taxon>
        <taxon>Polyporales</taxon>
        <taxon>Irpicaceae</taxon>
        <taxon>Irpex</taxon>
    </lineage>
</organism>
<dbReference type="EMBL" id="MU274917">
    <property type="protein sequence ID" value="KAI0087483.1"/>
    <property type="molecule type" value="Genomic_DNA"/>
</dbReference>
<proteinExistence type="predicted"/>
<name>A0ACB8TZL5_9APHY</name>
<protein>
    <submittedName>
        <fullName evidence="1">Uncharacterized protein</fullName>
    </submittedName>
</protein>
<accession>A0ACB8TZL5</accession>
<comment type="caution">
    <text evidence="1">The sequence shown here is derived from an EMBL/GenBank/DDBJ whole genome shotgun (WGS) entry which is preliminary data.</text>
</comment>
<evidence type="ECO:0000313" key="2">
    <source>
        <dbReference type="Proteomes" id="UP001055072"/>
    </source>
</evidence>